<dbReference type="SUPFAM" id="SSF51905">
    <property type="entry name" value="FAD/NAD(P)-binding domain"/>
    <property type="match status" value="1"/>
</dbReference>
<dbReference type="Proteomes" id="UP000002011">
    <property type="component" value="Chromosome"/>
</dbReference>
<dbReference type="InterPro" id="IPR036188">
    <property type="entry name" value="FAD/NAD-bd_sf"/>
</dbReference>
<evidence type="ECO:0000313" key="3">
    <source>
        <dbReference type="Proteomes" id="UP000002011"/>
    </source>
</evidence>
<dbReference type="STRING" id="471854.Dfer_5416"/>
<proteinExistence type="inferred from homology"/>
<reference evidence="2 3" key="1">
    <citation type="journal article" date="2009" name="Stand. Genomic Sci.">
        <title>Complete genome sequence of Dyadobacter fermentans type strain (NS114).</title>
        <authorList>
            <person name="Lang E."/>
            <person name="Lapidus A."/>
            <person name="Chertkov O."/>
            <person name="Brettin T."/>
            <person name="Detter J.C."/>
            <person name="Han C."/>
            <person name="Copeland A."/>
            <person name="Glavina Del Rio T."/>
            <person name="Nolan M."/>
            <person name="Chen F."/>
            <person name="Lucas S."/>
            <person name="Tice H."/>
            <person name="Cheng J.F."/>
            <person name="Land M."/>
            <person name="Hauser L."/>
            <person name="Chang Y.J."/>
            <person name="Jeffries C.D."/>
            <person name="Kopitz M."/>
            <person name="Bruce D."/>
            <person name="Goodwin L."/>
            <person name="Pitluck S."/>
            <person name="Ovchinnikova G."/>
            <person name="Pati A."/>
            <person name="Ivanova N."/>
            <person name="Mavrommatis K."/>
            <person name="Chen A."/>
            <person name="Palaniappan K."/>
            <person name="Chain P."/>
            <person name="Bristow J."/>
            <person name="Eisen J.A."/>
            <person name="Markowitz V."/>
            <person name="Hugenholtz P."/>
            <person name="Goker M."/>
            <person name="Rohde M."/>
            <person name="Kyrpides N.C."/>
            <person name="Klenk H.P."/>
        </authorList>
    </citation>
    <scope>NUCLEOTIDE SEQUENCE [LARGE SCALE GENOMIC DNA]</scope>
    <source>
        <strain evidence="3">ATCC 700827 / DSM 18053 / CIP 107007 / KCTC 52180 / NS114</strain>
    </source>
</reference>
<dbReference type="EMBL" id="CP001619">
    <property type="protein sequence ID" value="ACT96609.1"/>
    <property type="molecule type" value="Genomic_DNA"/>
</dbReference>
<dbReference type="eggNOG" id="COG1232">
    <property type="taxonomic scope" value="Bacteria"/>
</dbReference>
<organism evidence="2 3">
    <name type="scientific">Dyadobacter fermentans (strain ATCC 700827 / DSM 18053 / CIP 107007 / KCTC 52180 / NS114)</name>
    <dbReference type="NCBI Taxonomy" id="471854"/>
    <lineage>
        <taxon>Bacteria</taxon>
        <taxon>Pseudomonadati</taxon>
        <taxon>Bacteroidota</taxon>
        <taxon>Cytophagia</taxon>
        <taxon>Cytophagales</taxon>
        <taxon>Spirosomataceae</taxon>
        <taxon>Dyadobacter</taxon>
    </lineage>
</organism>
<dbReference type="Gene3D" id="3.50.50.60">
    <property type="entry name" value="FAD/NAD(P)-binding domain"/>
    <property type="match status" value="1"/>
</dbReference>
<dbReference type="PRINTS" id="PR00419">
    <property type="entry name" value="ADXRDTASE"/>
</dbReference>
<dbReference type="Pfam" id="PF13450">
    <property type="entry name" value="NAD_binding_8"/>
    <property type="match status" value="1"/>
</dbReference>
<dbReference type="PANTHER" id="PTHR43734:SF4">
    <property type="entry name" value="AMINE OXIDASE DOMAIN-CONTAINING PROTEIN"/>
    <property type="match status" value="1"/>
</dbReference>
<keyword evidence="3" id="KW-1185">Reference proteome</keyword>
<comment type="similarity">
    <text evidence="1">Belongs to the carotenoid/retinoid oxidoreductase family.</text>
</comment>
<dbReference type="OrthoDB" id="9769600at2"/>
<dbReference type="KEGG" id="dfe:Dfer_5416"/>
<protein>
    <submittedName>
        <fullName evidence="2">Protoporphyrinogen oxidase-like protein</fullName>
    </submittedName>
</protein>
<sequence>MKIDKRIVIVGGGPAGCAAASYALKKGFQNVTLLEAAASLGGLHRDVEIDGLHFDLGAFFFWNHHQVFSLFPGLREKMIHAGSSGHLSLSNDFNFDRYPITLRGYVKEHGLVATICDLFKIAQYRAFRSEMACNNVEELLLYFMGPFYRKTGLDNYIQRLFHLHPKEIHIEFARKRVSGVIDKFRSKNVIKNMLKGNLAYFARYSAPQDVWARPESGFAAMYEYIAEAIREAGGNVLCNHRVERINYREKYITMSDGSIVEYDYLLSSQPLQLTSKMTGIKLDALLNYQPLCSLFYESEEAILPGCFVLFNFSRKGKWKRVTFHSNYYNIEKGDDAPRRHYFVVESMPSKDEVVNPLLAKELDSDFRGTFEKTKLQDAFKNISLKGHRITENGYPVFGKSFDRRKVDAFHEELLNLDIHNIGRQGEFDHVSSSDASKSAMNAIEGIWKKEEFAIHFLILTINHAQNPAHTI</sequence>
<gene>
    <name evidence="2" type="ordered locus">Dfer_5416</name>
</gene>
<name>C6VUC7_DYAFD</name>
<evidence type="ECO:0000256" key="1">
    <source>
        <dbReference type="ARBA" id="ARBA00006046"/>
    </source>
</evidence>
<evidence type="ECO:0000313" key="2">
    <source>
        <dbReference type="EMBL" id="ACT96609.1"/>
    </source>
</evidence>
<accession>C6VUC7</accession>
<dbReference type="PANTHER" id="PTHR43734">
    <property type="entry name" value="PHYTOENE DESATURASE"/>
    <property type="match status" value="1"/>
</dbReference>
<dbReference type="HOGENOM" id="CLU_608113_0_0_10"/>
<dbReference type="RefSeq" id="WP_015814849.1">
    <property type="nucleotide sequence ID" value="NC_013037.1"/>
</dbReference>
<dbReference type="AlphaFoldDB" id="C6VUC7"/>